<dbReference type="InterPro" id="IPR038487">
    <property type="entry name" value="Mre11_capping_dom"/>
</dbReference>
<dbReference type="GO" id="GO:0042138">
    <property type="term" value="P:meiotic DNA double-strand break formation"/>
    <property type="evidence" value="ECO:0007669"/>
    <property type="project" value="TreeGrafter"/>
</dbReference>
<dbReference type="GO" id="GO:0007095">
    <property type="term" value="P:mitotic G2 DNA damage checkpoint signaling"/>
    <property type="evidence" value="ECO:0007669"/>
    <property type="project" value="TreeGrafter"/>
</dbReference>
<evidence type="ECO:0000313" key="4">
    <source>
        <dbReference type="Proteomes" id="UP001255856"/>
    </source>
</evidence>
<dbReference type="GO" id="GO:0097552">
    <property type="term" value="P:mitochondrial double-strand break repair via homologous recombination"/>
    <property type="evidence" value="ECO:0007669"/>
    <property type="project" value="TreeGrafter"/>
</dbReference>
<feature type="domain" description="Mre11 DNA-binding" evidence="2">
    <location>
        <begin position="262"/>
        <end position="383"/>
    </location>
</feature>
<keyword evidence="4" id="KW-1185">Reference proteome</keyword>
<dbReference type="GO" id="GO:0030870">
    <property type="term" value="C:Mre11 complex"/>
    <property type="evidence" value="ECO:0007669"/>
    <property type="project" value="TreeGrafter"/>
</dbReference>
<evidence type="ECO:0000259" key="2">
    <source>
        <dbReference type="SMART" id="SM01347"/>
    </source>
</evidence>
<dbReference type="SUPFAM" id="SSF56300">
    <property type="entry name" value="Metallo-dependent phosphatases"/>
    <property type="match status" value="1"/>
</dbReference>
<dbReference type="EMBL" id="JASFZW010000001">
    <property type="protein sequence ID" value="KAK2080753.1"/>
    <property type="molecule type" value="Genomic_DNA"/>
</dbReference>
<dbReference type="AlphaFoldDB" id="A0AAD9ILW6"/>
<dbReference type="SMART" id="SM01347">
    <property type="entry name" value="Mre11_DNA_bind"/>
    <property type="match status" value="1"/>
</dbReference>
<dbReference type="PANTHER" id="PTHR10139">
    <property type="entry name" value="DOUBLE-STRAND BREAK REPAIR PROTEIN MRE11"/>
    <property type="match status" value="1"/>
</dbReference>
<accession>A0AAD9ILW6</accession>
<dbReference type="Gene3D" id="3.30.110.110">
    <property type="entry name" value="Mre11, capping domain"/>
    <property type="match status" value="1"/>
</dbReference>
<dbReference type="GO" id="GO:0006303">
    <property type="term" value="P:double-strand break repair via nonhomologous end joining"/>
    <property type="evidence" value="ECO:0007669"/>
    <property type="project" value="TreeGrafter"/>
</dbReference>
<dbReference type="InterPro" id="IPR029052">
    <property type="entry name" value="Metallo-depent_PP-like"/>
</dbReference>
<comment type="caution">
    <text evidence="3">The sequence shown here is derived from an EMBL/GenBank/DDBJ whole genome shotgun (WGS) entry which is preliminary data.</text>
</comment>
<keyword evidence="1" id="KW-0378">Hydrolase</keyword>
<protein>
    <recommendedName>
        <fullName evidence="2">Mre11 DNA-binding domain-containing protein</fullName>
    </recommendedName>
</protein>
<dbReference type="InterPro" id="IPR007281">
    <property type="entry name" value="Mre11_DNA-bd"/>
</dbReference>
<evidence type="ECO:0000313" key="3">
    <source>
        <dbReference type="EMBL" id="KAK2080753.1"/>
    </source>
</evidence>
<evidence type="ECO:0000256" key="1">
    <source>
        <dbReference type="ARBA" id="ARBA00022801"/>
    </source>
</evidence>
<dbReference type="PANTHER" id="PTHR10139:SF1">
    <property type="entry name" value="DOUBLE-STRAND BREAK REPAIR PROTEIN MRE11"/>
    <property type="match status" value="1"/>
</dbReference>
<dbReference type="GO" id="GO:0000723">
    <property type="term" value="P:telomere maintenance"/>
    <property type="evidence" value="ECO:0007669"/>
    <property type="project" value="TreeGrafter"/>
</dbReference>
<dbReference type="GO" id="GO:0035861">
    <property type="term" value="C:site of double-strand break"/>
    <property type="evidence" value="ECO:0007669"/>
    <property type="project" value="TreeGrafter"/>
</dbReference>
<dbReference type="GO" id="GO:0000724">
    <property type="term" value="P:double-strand break repair via homologous recombination"/>
    <property type="evidence" value="ECO:0007669"/>
    <property type="project" value="TreeGrafter"/>
</dbReference>
<dbReference type="InterPro" id="IPR004843">
    <property type="entry name" value="Calcineurin-like_PHP"/>
</dbReference>
<dbReference type="GO" id="GO:0030145">
    <property type="term" value="F:manganese ion binding"/>
    <property type="evidence" value="ECO:0007669"/>
    <property type="project" value="InterPro"/>
</dbReference>
<proteinExistence type="predicted"/>
<sequence length="385" mass="43664">MTDRDDILRILVSTDNHLGVWERDEVRGADSFRSLEEVLALAQREKVDFVLLGGDLFHDNKPSRQTVIRAMEIFSKACLSDQPVRFQILSDQRQNFSSGQVNFENPNYNIGLPVFTIHGNHDDPGGAENLSAVDILSSGALLNYFGKIPIVGAGVGKIRVSPVLIRKGSTRLALYGLGNLRDERLCRLFQTPGCVEWVRPAETPEHPKDSWFNLFGAKNYVRESHLARFLDLVIWGHEHECLADPWAKSKHVVVLEIKGQQWRTIKHRLETVRPFEFETVRLQDHKQLKPDDGEALTALLEARVEGMLERAARGRSAGAPELPLVRLRVDYTGFSTINTQRFGARFVGRVANPHDIILWQRAAQRRNKVRGAWEGAWGVVEWVRV</sequence>
<gene>
    <name evidence="3" type="ORF">QBZ16_000607</name>
</gene>
<dbReference type="Pfam" id="PF00149">
    <property type="entry name" value="Metallophos"/>
    <property type="match status" value="1"/>
</dbReference>
<dbReference type="Proteomes" id="UP001255856">
    <property type="component" value="Unassembled WGS sequence"/>
</dbReference>
<dbReference type="GO" id="GO:0000014">
    <property type="term" value="F:single-stranded DNA endodeoxyribonuclease activity"/>
    <property type="evidence" value="ECO:0007669"/>
    <property type="project" value="TreeGrafter"/>
</dbReference>
<dbReference type="InterPro" id="IPR041796">
    <property type="entry name" value="Mre11_N"/>
</dbReference>
<dbReference type="CDD" id="cd00840">
    <property type="entry name" value="MPP_Mre11_N"/>
    <property type="match status" value="1"/>
</dbReference>
<dbReference type="Gene3D" id="3.60.21.10">
    <property type="match status" value="1"/>
</dbReference>
<reference evidence="3" key="1">
    <citation type="submission" date="2021-01" db="EMBL/GenBank/DDBJ databases">
        <authorList>
            <person name="Eckstrom K.M.E."/>
        </authorList>
    </citation>
    <scope>NUCLEOTIDE SEQUENCE</scope>
    <source>
        <strain evidence="3">UVCC 0001</strain>
    </source>
</reference>
<dbReference type="Pfam" id="PF04152">
    <property type="entry name" value="Mre11_DNA_bind"/>
    <property type="match status" value="1"/>
</dbReference>
<organism evidence="3 4">
    <name type="scientific">Prototheca wickerhamii</name>
    <dbReference type="NCBI Taxonomy" id="3111"/>
    <lineage>
        <taxon>Eukaryota</taxon>
        <taxon>Viridiplantae</taxon>
        <taxon>Chlorophyta</taxon>
        <taxon>core chlorophytes</taxon>
        <taxon>Trebouxiophyceae</taxon>
        <taxon>Chlorellales</taxon>
        <taxon>Chlorellaceae</taxon>
        <taxon>Prototheca</taxon>
    </lineage>
</organism>
<name>A0AAD9ILW6_PROWI</name>